<evidence type="ECO:0000256" key="2">
    <source>
        <dbReference type="ARBA" id="ARBA00007783"/>
    </source>
</evidence>
<feature type="transmembrane region" description="Helical" evidence="10">
    <location>
        <begin position="162"/>
        <end position="181"/>
    </location>
</feature>
<protein>
    <submittedName>
        <fullName evidence="12">ABC-type polysaccharide/polyol phosphate export permease</fullName>
    </submittedName>
</protein>
<keyword evidence="9 10" id="KW-0472">Membrane</keyword>
<dbReference type="GO" id="GO:0015774">
    <property type="term" value="P:polysaccharide transport"/>
    <property type="evidence" value="ECO:0007669"/>
    <property type="project" value="UniProtKB-KW"/>
</dbReference>
<keyword evidence="5" id="KW-0762">Sugar transport</keyword>
<evidence type="ECO:0000256" key="9">
    <source>
        <dbReference type="ARBA" id="ARBA00023136"/>
    </source>
</evidence>
<organism evidence="12 13">
    <name type="scientific">Sphingobium jiangsuense</name>
    <dbReference type="NCBI Taxonomy" id="870476"/>
    <lineage>
        <taxon>Bacteria</taxon>
        <taxon>Pseudomonadati</taxon>
        <taxon>Pseudomonadota</taxon>
        <taxon>Alphaproteobacteria</taxon>
        <taxon>Sphingomonadales</taxon>
        <taxon>Sphingomonadaceae</taxon>
        <taxon>Sphingobium</taxon>
    </lineage>
</organism>
<feature type="transmembrane region" description="Helical" evidence="10">
    <location>
        <begin position="193"/>
        <end position="211"/>
    </location>
</feature>
<dbReference type="GO" id="GO:0043190">
    <property type="term" value="C:ATP-binding cassette (ABC) transporter complex"/>
    <property type="evidence" value="ECO:0007669"/>
    <property type="project" value="InterPro"/>
</dbReference>
<evidence type="ECO:0000256" key="8">
    <source>
        <dbReference type="ARBA" id="ARBA00023047"/>
    </source>
</evidence>
<name>A0A7W6BHS0_9SPHN</name>
<gene>
    <name evidence="12" type="ORF">GGR43_001971</name>
</gene>
<dbReference type="PANTHER" id="PTHR30413:SF10">
    <property type="entry name" value="CAPSULE POLYSACCHARIDE EXPORT INNER-MEMBRANE PROTEIN CTRC"/>
    <property type="match status" value="1"/>
</dbReference>
<dbReference type="InterPro" id="IPR000412">
    <property type="entry name" value="ABC_2_transport"/>
</dbReference>
<evidence type="ECO:0000313" key="12">
    <source>
        <dbReference type="EMBL" id="MBB3926254.1"/>
    </source>
</evidence>
<dbReference type="GO" id="GO:0140359">
    <property type="term" value="F:ABC-type transporter activity"/>
    <property type="evidence" value="ECO:0007669"/>
    <property type="project" value="InterPro"/>
</dbReference>
<evidence type="ECO:0000256" key="6">
    <source>
        <dbReference type="ARBA" id="ARBA00022692"/>
    </source>
</evidence>
<comment type="caution">
    <text evidence="12">The sequence shown here is derived from an EMBL/GenBank/DDBJ whole genome shotgun (WGS) entry which is preliminary data.</text>
</comment>
<keyword evidence="4" id="KW-1003">Cell membrane</keyword>
<feature type="domain" description="ABC-2 type transporter transmembrane" evidence="11">
    <location>
        <begin position="32"/>
        <end position="239"/>
    </location>
</feature>
<keyword evidence="3" id="KW-0813">Transport</keyword>
<dbReference type="EMBL" id="JACIDT010000006">
    <property type="protein sequence ID" value="MBB3926254.1"/>
    <property type="molecule type" value="Genomic_DNA"/>
</dbReference>
<feature type="transmembrane region" description="Helical" evidence="10">
    <location>
        <begin position="249"/>
        <end position="266"/>
    </location>
</feature>
<keyword evidence="7 10" id="KW-1133">Transmembrane helix</keyword>
<keyword evidence="13" id="KW-1185">Reference proteome</keyword>
<dbReference type="Pfam" id="PF01061">
    <property type="entry name" value="ABC2_membrane"/>
    <property type="match status" value="1"/>
</dbReference>
<evidence type="ECO:0000256" key="5">
    <source>
        <dbReference type="ARBA" id="ARBA00022597"/>
    </source>
</evidence>
<evidence type="ECO:0000256" key="10">
    <source>
        <dbReference type="SAM" id="Phobius"/>
    </source>
</evidence>
<evidence type="ECO:0000256" key="1">
    <source>
        <dbReference type="ARBA" id="ARBA00004651"/>
    </source>
</evidence>
<evidence type="ECO:0000256" key="7">
    <source>
        <dbReference type="ARBA" id="ARBA00022989"/>
    </source>
</evidence>
<evidence type="ECO:0000259" key="11">
    <source>
        <dbReference type="Pfam" id="PF01061"/>
    </source>
</evidence>
<dbReference type="GO" id="GO:0015920">
    <property type="term" value="P:lipopolysaccharide transport"/>
    <property type="evidence" value="ECO:0007669"/>
    <property type="project" value="TreeGrafter"/>
</dbReference>
<feature type="transmembrane region" description="Helical" evidence="10">
    <location>
        <begin position="51"/>
        <end position="72"/>
    </location>
</feature>
<comment type="similarity">
    <text evidence="2">Belongs to the ABC-2 integral membrane protein family.</text>
</comment>
<evidence type="ECO:0000313" key="13">
    <source>
        <dbReference type="Proteomes" id="UP000571950"/>
    </source>
</evidence>
<proteinExistence type="inferred from homology"/>
<dbReference type="InterPro" id="IPR013525">
    <property type="entry name" value="ABC2_TM"/>
</dbReference>
<dbReference type="PANTHER" id="PTHR30413">
    <property type="entry name" value="INNER MEMBRANE TRANSPORT PERMEASE"/>
    <property type="match status" value="1"/>
</dbReference>
<sequence length="277" mass="31084">MPACANIGIDLMSDQPSGFTFRSSARIQCDVLWALILREIMTRYGRHNIGFLWLFVEPMMFTLGVTALWTLAGMHHGSDLPITAFALTGYSAVLLWRNMPGRCVAAIAPNSVLMYHRNVKIMDIFLSRLLLEAAGATISFVILGIIFIMIEWIPLPEDVFKVLGGWLLTAWFGASLAILLGAWSEVSEMVEKIWHPAAYLLFPMSGAAFMVDSLPPEFQKVILWLPMVHGTEMIRDGFFGSRVTTHYDPSFMALVCMILTVLALAFERKISREYVVE</sequence>
<comment type="subcellular location">
    <subcellularLocation>
        <location evidence="1">Cell membrane</location>
        <topology evidence="1">Multi-pass membrane protein</topology>
    </subcellularLocation>
</comment>
<evidence type="ECO:0000256" key="3">
    <source>
        <dbReference type="ARBA" id="ARBA00022448"/>
    </source>
</evidence>
<dbReference type="PRINTS" id="PR00164">
    <property type="entry name" value="ABC2TRNSPORT"/>
</dbReference>
<feature type="transmembrane region" description="Helical" evidence="10">
    <location>
        <begin position="129"/>
        <end position="150"/>
    </location>
</feature>
<keyword evidence="6 10" id="KW-0812">Transmembrane</keyword>
<dbReference type="Proteomes" id="UP000571950">
    <property type="component" value="Unassembled WGS sequence"/>
</dbReference>
<reference evidence="12 13" key="1">
    <citation type="submission" date="2020-08" db="EMBL/GenBank/DDBJ databases">
        <title>Genomic Encyclopedia of Type Strains, Phase IV (KMG-IV): sequencing the most valuable type-strain genomes for metagenomic binning, comparative biology and taxonomic classification.</title>
        <authorList>
            <person name="Goeker M."/>
        </authorList>
    </citation>
    <scope>NUCLEOTIDE SEQUENCE [LARGE SCALE GENOMIC DNA]</scope>
    <source>
        <strain evidence="12 13">DSM 26189</strain>
    </source>
</reference>
<dbReference type="AlphaFoldDB" id="A0A7W6BHS0"/>
<accession>A0A7W6BHS0</accession>
<evidence type="ECO:0000256" key="4">
    <source>
        <dbReference type="ARBA" id="ARBA00022475"/>
    </source>
</evidence>
<feature type="transmembrane region" description="Helical" evidence="10">
    <location>
        <begin position="78"/>
        <end position="96"/>
    </location>
</feature>
<keyword evidence="8" id="KW-0625">Polysaccharide transport</keyword>